<reference evidence="8 9" key="1">
    <citation type="submission" date="2024-01" db="EMBL/GenBank/DDBJ databases">
        <title>Multi-omics insights into the function and evolution of sodium benzoate biodegradation pathways in Benzoatithermus flavus gen. nov., sp. nov. from hot spring.</title>
        <authorList>
            <person name="Hu C.-J."/>
            <person name="Li W.-J."/>
        </authorList>
    </citation>
    <scope>NUCLEOTIDE SEQUENCE [LARGE SCALE GENOMIC DNA]</scope>
    <source>
        <strain evidence="8 9">SYSU G07066</strain>
    </source>
</reference>
<gene>
    <name evidence="8" type="ORF">U1T56_08035</name>
</gene>
<protein>
    <submittedName>
        <fullName evidence="8">GlsB/YeaQ/YmgE family stress response membrane protein</fullName>
    </submittedName>
</protein>
<dbReference type="PANTHER" id="PTHR33884:SF3">
    <property type="entry name" value="UPF0410 PROTEIN YMGE"/>
    <property type="match status" value="1"/>
</dbReference>
<evidence type="ECO:0000313" key="9">
    <source>
        <dbReference type="Proteomes" id="UP001375743"/>
    </source>
</evidence>
<keyword evidence="4 7" id="KW-0812">Transmembrane</keyword>
<evidence type="ECO:0000256" key="2">
    <source>
        <dbReference type="ARBA" id="ARBA00011006"/>
    </source>
</evidence>
<dbReference type="Pfam" id="PF04226">
    <property type="entry name" value="Transgly_assoc"/>
    <property type="match status" value="1"/>
</dbReference>
<evidence type="ECO:0000256" key="6">
    <source>
        <dbReference type="ARBA" id="ARBA00023136"/>
    </source>
</evidence>
<keyword evidence="3" id="KW-1003">Cell membrane</keyword>
<comment type="caution">
    <text evidence="8">The sequence shown here is derived from an EMBL/GenBank/DDBJ whole genome shotgun (WGS) entry which is preliminary data.</text>
</comment>
<accession>A0ABU8XPI9</accession>
<feature type="transmembrane region" description="Helical" evidence="7">
    <location>
        <begin position="27"/>
        <end position="50"/>
    </location>
</feature>
<dbReference type="InterPro" id="IPR007341">
    <property type="entry name" value="Transgly_assoc"/>
</dbReference>
<comment type="subcellular location">
    <subcellularLocation>
        <location evidence="1">Cell membrane</location>
        <topology evidence="1">Multi-pass membrane protein</topology>
    </subcellularLocation>
</comment>
<keyword evidence="5 7" id="KW-1133">Transmembrane helix</keyword>
<feature type="transmembrane region" description="Helical" evidence="7">
    <location>
        <begin position="62"/>
        <end position="80"/>
    </location>
</feature>
<name>A0ABU8XPI9_9PROT</name>
<dbReference type="PANTHER" id="PTHR33884">
    <property type="entry name" value="UPF0410 PROTEIN YMGE"/>
    <property type="match status" value="1"/>
</dbReference>
<evidence type="ECO:0000256" key="5">
    <source>
        <dbReference type="ARBA" id="ARBA00022989"/>
    </source>
</evidence>
<dbReference type="EMBL" id="JBBLZC010000006">
    <property type="protein sequence ID" value="MEK0083097.1"/>
    <property type="molecule type" value="Genomic_DNA"/>
</dbReference>
<evidence type="ECO:0000256" key="7">
    <source>
        <dbReference type="SAM" id="Phobius"/>
    </source>
</evidence>
<dbReference type="RefSeq" id="WP_418158944.1">
    <property type="nucleotide sequence ID" value="NZ_JBBLZC010000006.1"/>
</dbReference>
<sequence length="85" mass="8745">MSIIAWIVLGLIAGAIAKLLMPGRDPGGIFITIVIGIVGAIIGGFIGSALGFGDVTGVNFPSLLIAVLGSIILLIIYRMVRRPTV</sequence>
<keyword evidence="6 7" id="KW-0472">Membrane</keyword>
<keyword evidence="9" id="KW-1185">Reference proteome</keyword>
<evidence type="ECO:0000256" key="4">
    <source>
        <dbReference type="ARBA" id="ARBA00022692"/>
    </source>
</evidence>
<evidence type="ECO:0000256" key="3">
    <source>
        <dbReference type="ARBA" id="ARBA00022475"/>
    </source>
</evidence>
<comment type="similarity">
    <text evidence="2">Belongs to the UPF0410 family.</text>
</comment>
<evidence type="ECO:0000313" key="8">
    <source>
        <dbReference type="EMBL" id="MEK0083097.1"/>
    </source>
</evidence>
<dbReference type="Proteomes" id="UP001375743">
    <property type="component" value="Unassembled WGS sequence"/>
</dbReference>
<evidence type="ECO:0000256" key="1">
    <source>
        <dbReference type="ARBA" id="ARBA00004651"/>
    </source>
</evidence>
<proteinExistence type="inferred from homology"/>
<organism evidence="8 9">
    <name type="scientific">Benzoatithermus flavus</name>
    <dbReference type="NCBI Taxonomy" id="3108223"/>
    <lineage>
        <taxon>Bacteria</taxon>
        <taxon>Pseudomonadati</taxon>
        <taxon>Pseudomonadota</taxon>
        <taxon>Alphaproteobacteria</taxon>
        <taxon>Geminicoccales</taxon>
        <taxon>Geminicoccaceae</taxon>
        <taxon>Benzoatithermus</taxon>
    </lineage>
</organism>